<name>A0A9X1MK46_9BACT</name>
<evidence type="ECO:0000313" key="4">
    <source>
        <dbReference type="Proteomes" id="UP001139103"/>
    </source>
</evidence>
<keyword evidence="4" id="KW-1185">Reference proteome</keyword>
<feature type="coiled-coil region" evidence="1">
    <location>
        <begin position="104"/>
        <end position="138"/>
    </location>
</feature>
<keyword evidence="2" id="KW-0812">Transmembrane</keyword>
<feature type="transmembrane region" description="Helical" evidence="2">
    <location>
        <begin position="29"/>
        <end position="49"/>
    </location>
</feature>
<sequence>MIAVFTLLYIAGIWLFYVKMKVAPKPTNLAVCAVIGVVAIGAIVILWRFSAPMSSQVVVNRHAIQIVPQVQGPITKIVAQPNVPLKKGEDVLFEIQKDTYEFALEQCQAALAASEKLVEQQQAAIKVADATLQQAQAEMGVAKADLTAKEASNEKTPGAVSQLELAELRQQLAGEEAAVRKASFSKEEATFALDVATAQVDGAKAKLATAEFNLSQCTVYAPADGFVTNWQVREGSMVVPLPLAPMGTFIDTSDLDVVGVYSQNVVKNVKPGDKVEIAFKNHPGQIFQGTVDAVIAASGEGQFVTSGQLVDVSDIRSSGKFAVKIKLDDETMVHELPMGTAGVTAIYTDTGKPFHVISKVTIRIKTWMYYLLPF</sequence>
<feature type="transmembrane region" description="Helical" evidence="2">
    <location>
        <begin position="6"/>
        <end position="22"/>
    </location>
</feature>
<dbReference type="InterPro" id="IPR050739">
    <property type="entry name" value="MFP"/>
</dbReference>
<comment type="caution">
    <text evidence="3">The sequence shown here is derived from an EMBL/GenBank/DDBJ whole genome shotgun (WGS) entry which is preliminary data.</text>
</comment>
<dbReference type="Proteomes" id="UP001139103">
    <property type="component" value="Unassembled WGS sequence"/>
</dbReference>
<gene>
    <name evidence="3" type="ORF">LOC68_07505</name>
</gene>
<evidence type="ECO:0000256" key="2">
    <source>
        <dbReference type="SAM" id="Phobius"/>
    </source>
</evidence>
<dbReference type="AlphaFoldDB" id="A0A9X1MK46"/>
<dbReference type="Gene3D" id="2.40.30.170">
    <property type="match status" value="1"/>
</dbReference>
<proteinExistence type="predicted"/>
<reference evidence="3" key="1">
    <citation type="submission" date="2021-11" db="EMBL/GenBank/DDBJ databases">
        <title>Genome sequence.</title>
        <authorList>
            <person name="Sun Q."/>
        </authorList>
    </citation>
    <scope>NUCLEOTIDE SEQUENCE</scope>
    <source>
        <strain evidence="3">JC732</strain>
    </source>
</reference>
<protein>
    <submittedName>
        <fullName evidence="3">Efflux RND transporter periplasmic adaptor subunit</fullName>
    </submittedName>
</protein>
<organism evidence="3 4">
    <name type="scientific">Blastopirellula sediminis</name>
    <dbReference type="NCBI Taxonomy" id="2894196"/>
    <lineage>
        <taxon>Bacteria</taxon>
        <taxon>Pseudomonadati</taxon>
        <taxon>Planctomycetota</taxon>
        <taxon>Planctomycetia</taxon>
        <taxon>Pirellulales</taxon>
        <taxon>Pirellulaceae</taxon>
        <taxon>Blastopirellula</taxon>
    </lineage>
</organism>
<dbReference type="EMBL" id="JAJKFT010000004">
    <property type="protein sequence ID" value="MCC9628236.1"/>
    <property type="molecule type" value="Genomic_DNA"/>
</dbReference>
<keyword evidence="1" id="KW-0175">Coiled coil</keyword>
<evidence type="ECO:0000256" key="1">
    <source>
        <dbReference type="SAM" id="Coils"/>
    </source>
</evidence>
<dbReference type="PANTHER" id="PTHR30386:SF18">
    <property type="entry name" value="INNER MEMBRANE PROTEIN YIAV-RELATED"/>
    <property type="match status" value="1"/>
</dbReference>
<dbReference type="Gene3D" id="2.40.50.100">
    <property type="match status" value="1"/>
</dbReference>
<evidence type="ECO:0000313" key="3">
    <source>
        <dbReference type="EMBL" id="MCC9628236.1"/>
    </source>
</evidence>
<keyword evidence="2" id="KW-1133">Transmembrane helix</keyword>
<accession>A0A9X1MK46</accession>
<keyword evidence="2" id="KW-0472">Membrane</keyword>
<dbReference type="SUPFAM" id="SSF111369">
    <property type="entry name" value="HlyD-like secretion proteins"/>
    <property type="match status" value="2"/>
</dbReference>
<dbReference type="RefSeq" id="WP_230217321.1">
    <property type="nucleotide sequence ID" value="NZ_JAJKFT010000004.1"/>
</dbReference>
<dbReference type="PANTHER" id="PTHR30386">
    <property type="entry name" value="MEMBRANE FUSION SUBUNIT OF EMRAB-TOLC MULTIDRUG EFFLUX PUMP"/>
    <property type="match status" value="1"/>
</dbReference>